<reference evidence="1 2" key="1">
    <citation type="submission" date="2019-07" db="EMBL/GenBank/DDBJ databases">
        <title>Lysobacter weifangensis sp. nov., isolated from bensulfuron-methyl contaminated farmland soil.</title>
        <authorList>
            <person name="Zhao H."/>
        </authorList>
    </citation>
    <scope>NUCLEOTIDE SEQUENCE [LARGE SCALE GENOMIC DNA]</scope>
    <source>
        <strain evidence="1 2">CC-Bw-6</strain>
    </source>
</reference>
<organism evidence="1 2">
    <name type="scientific">Pseudoluteimonas lycopersici</name>
    <dbReference type="NCBI Taxonomy" id="1324796"/>
    <lineage>
        <taxon>Bacteria</taxon>
        <taxon>Pseudomonadati</taxon>
        <taxon>Pseudomonadota</taxon>
        <taxon>Gammaproteobacteria</taxon>
        <taxon>Lysobacterales</taxon>
        <taxon>Lysobacteraceae</taxon>
        <taxon>Pseudoluteimonas</taxon>
    </lineage>
</organism>
<name>A0A516V505_9GAMM</name>
<keyword evidence="2" id="KW-1185">Reference proteome</keyword>
<evidence type="ECO:0000313" key="1">
    <source>
        <dbReference type="EMBL" id="QDQ73571.1"/>
    </source>
</evidence>
<dbReference type="EMBL" id="CP041742">
    <property type="protein sequence ID" value="QDQ73571.1"/>
    <property type="molecule type" value="Genomic_DNA"/>
</dbReference>
<accession>A0A516V505</accession>
<evidence type="ECO:0000313" key="2">
    <source>
        <dbReference type="Proteomes" id="UP000315891"/>
    </source>
</evidence>
<dbReference type="Pfam" id="PF06037">
    <property type="entry name" value="DUF922"/>
    <property type="match status" value="1"/>
</dbReference>
<sequence length="199" mass="21526">MALGIMVLALALADAPVVDAPASTPGDVPVEIGENLVRYAIKGDTTSELISQMAKLGPYDEGEGRRFQGFTEWSVQWNYQMASQPGGNCSLGDLKIDLKVQMTLPEWEPKRHADQLLVQEWPRYLAKLTEHEMGHRANGVRAAFAVRDAITAIAPMADCGQLASAVNAAGNAAIAQLKDADAEYDRETEHGARQGVRLP</sequence>
<dbReference type="Proteomes" id="UP000315891">
    <property type="component" value="Chromosome"/>
</dbReference>
<protein>
    <submittedName>
        <fullName evidence="1">DUF922 domain-containing protein</fullName>
    </submittedName>
</protein>
<dbReference type="InterPro" id="IPR010321">
    <property type="entry name" value="DUF922"/>
</dbReference>
<gene>
    <name evidence="1" type="ORF">FNZ56_06640</name>
</gene>
<dbReference type="RefSeq" id="WP_143879083.1">
    <property type="nucleotide sequence ID" value="NZ_BAABLZ010000001.1"/>
</dbReference>
<dbReference type="AlphaFoldDB" id="A0A516V505"/>
<proteinExistence type="predicted"/>
<dbReference type="OrthoDB" id="532520at2"/>